<reference evidence="1" key="1">
    <citation type="submission" date="2025-08" db="UniProtKB">
        <authorList>
            <consortium name="Ensembl"/>
        </authorList>
    </citation>
    <scope>IDENTIFICATION</scope>
</reference>
<accession>A0A3Q2R230</accession>
<dbReference type="GeneTree" id="ENSGT00940000178718"/>
<evidence type="ECO:0000313" key="2">
    <source>
        <dbReference type="Proteomes" id="UP000265000"/>
    </source>
</evidence>
<name>A0A3Q2R230_FUNHE</name>
<dbReference type="Proteomes" id="UP000265000">
    <property type="component" value="Unplaced"/>
</dbReference>
<keyword evidence="2" id="KW-1185">Reference proteome</keyword>
<organism evidence="1 2">
    <name type="scientific">Fundulus heteroclitus</name>
    <name type="common">Killifish</name>
    <name type="synonym">Mummichog</name>
    <dbReference type="NCBI Taxonomy" id="8078"/>
    <lineage>
        <taxon>Eukaryota</taxon>
        <taxon>Metazoa</taxon>
        <taxon>Chordata</taxon>
        <taxon>Craniata</taxon>
        <taxon>Vertebrata</taxon>
        <taxon>Euteleostomi</taxon>
        <taxon>Actinopterygii</taxon>
        <taxon>Neopterygii</taxon>
        <taxon>Teleostei</taxon>
        <taxon>Neoteleostei</taxon>
        <taxon>Acanthomorphata</taxon>
        <taxon>Ovalentaria</taxon>
        <taxon>Atherinomorphae</taxon>
        <taxon>Cyprinodontiformes</taxon>
        <taxon>Fundulidae</taxon>
        <taxon>Fundulus</taxon>
    </lineage>
</organism>
<sequence>MPIATRSGVIGFTDIHKSSLLVEFFFFFIADPEEPPRQQQQLFSWRQQQQWQHTIAAVRKMSRGSVSRTTRQMVLWTPWLCLSTTKLQSQSKKSLAL</sequence>
<dbReference type="AlphaFoldDB" id="A0A3Q2R230"/>
<proteinExistence type="predicted"/>
<reference evidence="1" key="2">
    <citation type="submission" date="2025-09" db="UniProtKB">
        <authorList>
            <consortium name="Ensembl"/>
        </authorList>
    </citation>
    <scope>IDENTIFICATION</scope>
</reference>
<dbReference type="Ensembl" id="ENSFHET00000035169.1">
    <property type="protein sequence ID" value="ENSFHEP00000034525.1"/>
    <property type="gene ID" value="ENSFHEG00000022298.1"/>
</dbReference>
<protein>
    <submittedName>
        <fullName evidence="1">Uncharacterized protein</fullName>
    </submittedName>
</protein>
<evidence type="ECO:0000313" key="1">
    <source>
        <dbReference type="Ensembl" id="ENSFHEP00000034525.1"/>
    </source>
</evidence>